<dbReference type="RefSeq" id="WP_113035717.1">
    <property type="nucleotide sequence ID" value="NZ_QMFB01000034.1"/>
</dbReference>
<feature type="domain" description="Fibronectin type-III" evidence="1">
    <location>
        <begin position="288"/>
        <end position="374"/>
    </location>
</feature>
<reference evidence="2 3" key="1">
    <citation type="journal article" date="2009" name="Int. J. Syst. Evol. Microbiol.">
        <title>Paenibacillus contaminans sp. nov., isolated from a contaminated laboratory plate.</title>
        <authorList>
            <person name="Chou J.H."/>
            <person name="Lee J.H."/>
            <person name="Lin M.C."/>
            <person name="Chang P.S."/>
            <person name="Arun A.B."/>
            <person name="Young C.C."/>
            <person name="Chen W.M."/>
        </authorList>
    </citation>
    <scope>NUCLEOTIDE SEQUENCE [LARGE SCALE GENOMIC DNA]</scope>
    <source>
        <strain evidence="2 3">CKOBP-6</strain>
    </source>
</reference>
<dbReference type="EMBL" id="QMFB01000034">
    <property type="protein sequence ID" value="RAV12168.1"/>
    <property type="molecule type" value="Genomic_DNA"/>
</dbReference>
<evidence type="ECO:0000313" key="3">
    <source>
        <dbReference type="Proteomes" id="UP000250369"/>
    </source>
</evidence>
<evidence type="ECO:0000313" key="2">
    <source>
        <dbReference type="EMBL" id="RAV12168.1"/>
    </source>
</evidence>
<dbReference type="InterPro" id="IPR003961">
    <property type="entry name" value="FN3_dom"/>
</dbReference>
<dbReference type="InterPro" id="IPR013783">
    <property type="entry name" value="Ig-like_fold"/>
</dbReference>
<organism evidence="2 3">
    <name type="scientific">Paenibacillus contaminans</name>
    <dbReference type="NCBI Taxonomy" id="450362"/>
    <lineage>
        <taxon>Bacteria</taxon>
        <taxon>Bacillati</taxon>
        <taxon>Bacillota</taxon>
        <taxon>Bacilli</taxon>
        <taxon>Bacillales</taxon>
        <taxon>Paenibacillaceae</taxon>
        <taxon>Paenibacillus</taxon>
    </lineage>
</organism>
<proteinExistence type="predicted"/>
<dbReference type="SMART" id="SM00060">
    <property type="entry name" value="FN3"/>
    <property type="match status" value="2"/>
</dbReference>
<dbReference type="CDD" id="cd00063">
    <property type="entry name" value="FN3"/>
    <property type="match status" value="1"/>
</dbReference>
<dbReference type="Gene3D" id="2.60.40.10">
    <property type="entry name" value="Immunoglobulins"/>
    <property type="match status" value="1"/>
</dbReference>
<protein>
    <recommendedName>
        <fullName evidence="1">Fibronectin type-III domain-containing protein</fullName>
    </recommendedName>
</protein>
<dbReference type="OrthoDB" id="9806701at2"/>
<dbReference type="SUPFAM" id="SSF49265">
    <property type="entry name" value="Fibronectin type III"/>
    <property type="match status" value="1"/>
</dbReference>
<dbReference type="Pfam" id="PF00041">
    <property type="entry name" value="fn3"/>
    <property type="match status" value="1"/>
</dbReference>
<dbReference type="Proteomes" id="UP000250369">
    <property type="component" value="Unassembled WGS sequence"/>
</dbReference>
<keyword evidence="3" id="KW-1185">Reference proteome</keyword>
<dbReference type="AlphaFoldDB" id="A0A329LXJ6"/>
<comment type="caution">
    <text evidence="2">The sequence shown here is derived from an EMBL/GenBank/DDBJ whole genome shotgun (WGS) entry which is preliminary data.</text>
</comment>
<dbReference type="PROSITE" id="PS50853">
    <property type="entry name" value="FN3"/>
    <property type="match status" value="1"/>
</dbReference>
<dbReference type="InterPro" id="IPR036116">
    <property type="entry name" value="FN3_sf"/>
</dbReference>
<gene>
    <name evidence="2" type="ORF">DQG23_35190</name>
</gene>
<sequence length="471" mass="50907">MTIRFGASSNSSSITFRTYSDSGEVHFSKFFYKVTTASNYFPGPTGNTGTESTATLNGLPPNTEFDIKAEIYRNGSFSGVATNSIKTDPVSSTPSPPSNYNITVSGLNVKVNFTKGSGADTTEIDYWWNGQGNVDSSTSEASLSFSVPSYNTTYQFDMRSRNSSGTSGWVIGSFTTGSAPSATLNIASVGDRGFEWQISNLQYPWNSQYYKKVAIASNPVSNGQTQDPNVWSTQWPSTGGSANQTPWDSTIWGYGDANTVYGIAKVEDGSGGAWYNAGTAFVRLKPAPLSGLSVSKTGDGFVRLSWNGANGAASYFISWSPSHNGGSATVYSNSADITGLQNGTTYTFTVTPRNATGDGVSSSRNGMPLNRPLDFQWDSPKVSGQPFHITASEWNRLTNKINEFRRYKQVTNPDYPFTSATSGNVFEVYYYRQAVEAISAMSSNVPPLRNSGDIIYASDIDRLRTAINDIQ</sequence>
<accession>A0A329LXJ6</accession>
<evidence type="ECO:0000259" key="1">
    <source>
        <dbReference type="PROSITE" id="PS50853"/>
    </source>
</evidence>
<name>A0A329LXJ6_9BACL</name>